<dbReference type="OrthoDB" id="10548805at2759"/>
<keyword evidence="1" id="KW-0808">Transferase</keyword>
<comment type="caution">
    <text evidence="1">The sequence shown here is derived from an EMBL/GenBank/DDBJ whole genome shotgun (WGS) entry which is preliminary data.</text>
</comment>
<proteinExistence type="predicted"/>
<dbReference type="AlphaFoldDB" id="A0A2P5CUB3"/>
<dbReference type="GO" id="GO:0016740">
    <property type="term" value="F:transferase activity"/>
    <property type="evidence" value="ECO:0007669"/>
    <property type="project" value="UniProtKB-KW"/>
</dbReference>
<dbReference type="STRING" id="3476.A0A2P5CUB3"/>
<dbReference type="SUPFAM" id="SSF47616">
    <property type="entry name" value="GST C-terminal domain-like"/>
    <property type="match status" value="1"/>
</dbReference>
<dbReference type="InterPro" id="IPR036282">
    <property type="entry name" value="Glutathione-S-Trfase_C_sf"/>
</dbReference>
<gene>
    <name evidence="1" type="ORF">PanWU01x14_124130</name>
</gene>
<dbReference type="Proteomes" id="UP000237105">
    <property type="component" value="Unassembled WGS sequence"/>
</dbReference>
<dbReference type="Gene3D" id="1.20.1050.10">
    <property type="match status" value="1"/>
</dbReference>
<evidence type="ECO:0000313" key="1">
    <source>
        <dbReference type="EMBL" id="PON64536.1"/>
    </source>
</evidence>
<protein>
    <submittedName>
        <fullName evidence="1">Glutathione S-transferase, C-terminal-like</fullName>
    </submittedName>
</protein>
<reference evidence="2" key="1">
    <citation type="submission" date="2016-06" db="EMBL/GenBank/DDBJ databases">
        <title>Parallel loss of symbiosis genes in relatives of nitrogen-fixing non-legume Parasponia.</title>
        <authorList>
            <person name="Van Velzen R."/>
            <person name="Holmer R."/>
            <person name="Bu F."/>
            <person name="Rutten L."/>
            <person name="Van Zeijl A."/>
            <person name="Liu W."/>
            <person name="Santuari L."/>
            <person name="Cao Q."/>
            <person name="Sharma T."/>
            <person name="Shen D."/>
            <person name="Roswanjaya Y."/>
            <person name="Wardhani T."/>
            <person name="Kalhor M.S."/>
            <person name="Jansen J."/>
            <person name="Van den Hoogen J."/>
            <person name="Gungor B."/>
            <person name="Hartog M."/>
            <person name="Hontelez J."/>
            <person name="Verver J."/>
            <person name="Yang W.-C."/>
            <person name="Schijlen E."/>
            <person name="Repin R."/>
            <person name="Schilthuizen M."/>
            <person name="Schranz E."/>
            <person name="Heidstra R."/>
            <person name="Miyata K."/>
            <person name="Fedorova E."/>
            <person name="Kohlen W."/>
            <person name="Bisseling T."/>
            <person name="Smit S."/>
            <person name="Geurts R."/>
        </authorList>
    </citation>
    <scope>NUCLEOTIDE SEQUENCE [LARGE SCALE GENOMIC DNA]</scope>
    <source>
        <strain evidence="2">cv. WU1-14</strain>
    </source>
</reference>
<evidence type="ECO:0000313" key="2">
    <source>
        <dbReference type="Proteomes" id="UP000237105"/>
    </source>
</evidence>
<organism evidence="1 2">
    <name type="scientific">Parasponia andersonii</name>
    <name type="common">Sponia andersonii</name>
    <dbReference type="NCBI Taxonomy" id="3476"/>
    <lineage>
        <taxon>Eukaryota</taxon>
        <taxon>Viridiplantae</taxon>
        <taxon>Streptophyta</taxon>
        <taxon>Embryophyta</taxon>
        <taxon>Tracheophyta</taxon>
        <taxon>Spermatophyta</taxon>
        <taxon>Magnoliopsida</taxon>
        <taxon>eudicotyledons</taxon>
        <taxon>Gunneridae</taxon>
        <taxon>Pentapetalae</taxon>
        <taxon>rosids</taxon>
        <taxon>fabids</taxon>
        <taxon>Rosales</taxon>
        <taxon>Cannabaceae</taxon>
        <taxon>Parasponia</taxon>
    </lineage>
</organism>
<dbReference type="EMBL" id="JXTB01000095">
    <property type="protein sequence ID" value="PON64536.1"/>
    <property type="molecule type" value="Genomic_DNA"/>
</dbReference>
<keyword evidence="2" id="KW-1185">Reference proteome</keyword>
<accession>A0A2P5CUB3</accession>
<sequence length="107" mass="12340">MEYVWYCLAIVQRVKVHFGTLDWPFEILEGGDSKMHPIGWVAALNSGEKAVTGDNPVRPFSLEEREHRRKEGEKNELAVKKLYEALDKQRYICGDTLSEADIRLFVT</sequence>
<name>A0A2P5CUB3_PARAD</name>